<protein>
    <submittedName>
        <fullName evidence="2">Acyl-CoA synthetase</fullName>
    </submittedName>
</protein>
<evidence type="ECO:0000256" key="1">
    <source>
        <dbReference type="ARBA" id="ARBA00022857"/>
    </source>
</evidence>
<dbReference type="EMBL" id="CP047344">
    <property type="protein sequence ID" value="QIF94058.1"/>
    <property type="molecule type" value="Genomic_DNA"/>
</dbReference>
<evidence type="ECO:0000313" key="3">
    <source>
        <dbReference type="Proteomes" id="UP000503287"/>
    </source>
</evidence>
<keyword evidence="3" id="KW-1185">Reference proteome</keyword>
<reference evidence="2 3" key="1">
    <citation type="submission" date="2020-01" db="EMBL/GenBank/DDBJ databases">
        <title>The genomic epidemiology of tigecycline resistance gene tet(X) variants in a swine farm in China.</title>
        <authorList>
            <person name="Peng K."/>
            <person name="Li R."/>
        </authorList>
    </citation>
    <scope>NUCLEOTIDE SEQUENCE [LARGE SCALE GENOMIC DNA]</scope>
    <source>
        <strain evidence="2 3">ZN3</strain>
    </source>
</reference>
<sequence>MIEAILVRLANIKLCLIHCLNENWLFSDDILTQKFCLERLKQWAYSDVLAQKVANELGNKNWRAPNKLLIVVSEKDPLGTLEALFAGYLIGSPIRIKARLSKQWLYPLRAYLGLNEKQCEILNWSSENQNDELALEGVEAILLAGGDALIQHYRQITPAHIKLIELGPKISGMAILGDSLPDISLVLNDVCLFRQQVCSSPRFILLENKTCAEQLYQQLSIALPTLPPLPETLRLQQMAQAHEYSLSRELLNNEKPTRYDAKSGWAVTYHTRFMPQYWLNFGFQLVVGSVEHHLQLVQKEWFARLQTLAYHGSLSSLSLQNYCFTRYCPIGTIHSRPMTATHDGFFILSALVFFVSKEG</sequence>
<dbReference type="Proteomes" id="UP000503287">
    <property type="component" value="Chromosome"/>
</dbReference>
<name>A0A6G6SH62_PROVU</name>
<proteinExistence type="predicted"/>
<dbReference type="GO" id="GO:0003995">
    <property type="term" value="F:acyl-CoA dehydrogenase activity"/>
    <property type="evidence" value="ECO:0007669"/>
    <property type="project" value="InterPro"/>
</dbReference>
<dbReference type="RefSeq" id="WP_164526301.1">
    <property type="nucleotide sequence ID" value="NZ_CP047344.1"/>
</dbReference>
<dbReference type="Pfam" id="PF05893">
    <property type="entry name" value="LuxC"/>
    <property type="match status" value="1"/>
</dbReference>
<dbReference type="GO" id="GO:0008218">
    <property type="term" value="P:bioluminescence"/>
    <property type="evidence" value="ECO:0007669"/>
    <property type="project" value="InterPro"/>
</dbReference>
<accession>A0A6G6SH62</accession>
<keyword evidence="1" id="KW-0521">NADP</keyword>
<evidence type="ECO:0000313" key="2">
    <source>
        <dbReference type="EMBL" id="QIF94058.1"/>
    </source>
</evidence>
<dbReference type="AlphaFoldDB" id="A0A6G6SH62"/>
<dbReference type="InterPro" id="IPR008670">
    <property type="entry name" value="CoA_reduct_LuxC"/>
</dbReference>
<gene>
    <name evidence="2" type="ORF">GTH24_09180</name>
</gene>
<organism evidence="2 3">
    <name type="scientific">Proteus vulgaris</name>
    <dbReference type="NCBI Taxonomy" id="585"/>
    <lineage>
        <taxon>Bacteria</taxon>
        <taxon>Pseudomonadati</taxon>
        <taxon>Pseudomonadota</taxon>
        <taxon>Gammaproteobacteria</taxon>
        <taxon>Enterobacterales</taxon>
        <taxon>Morganellaceae</taxon>
        <taxon>Proteus</taxon>
    </lineage>
</organism>